<dbReference type="OrthoDB" id="9792085at2"/>
<dbReference type="Gene3D" id="3.40.50.720">
    <property type="entry name" value="NAD(P)-binding Rossmann-like Domain"/>
    <property type="match status" value="1"/>
</dbReference>
<accession>A0A1G6HG34</accession>
<dbReference type="GO" id="GO:0016491">
    <property type="term" value="F:oxidoreductase activity"/>
    <property type="evidence" value="ECO:0007669"/>
    <property type="project" value="UniProtKB-KW"/>
</dbReference>
<evidence type="ECO:0000259" key="3">
    <source>
        <dbReference type="Pfam" id="PF22725"/>
    </source>
</evidence>
<dbReference type="SUPFAM" id="SSF55347">
    <property type="entry name" value="Glyceraldehyde-3-phosphate dehydrogenase-like, C-terminal domain"/>
    <property type="match status" value="1"/>
</dbReference>
<feature type="domain" description="Gfo/Idh/MocA-like oxidoreductase N-terminal" evidence="2">
    <location>
        <begin position="8"/>
        <end position="127"/>
    </location>
</feature>
<dbReference type="AlphaFoldDB" id="A0A1G6HG34"/>
<dbReference type="PANTHER" id="PTHR43818:SF11">
    <property type="entry name" value="BCDNA.GH03377"/>
    <property type="match status" value="1"/>
</dbReference>
<keyword evidence="1" id="KW-0560">Oxidoreductase</keyword>
<sequence length="311" mass="32641">MDSGTRIGWGIIGVGDVTEVKAAPEIFRIDGSTLVRVMRRDPGKARDYAVRHGIETWGTDPGEVIDDPAVDVVYIATPTASHAEYAIAAARAGKHVLVEKPMAMSQAEAAAMVEAARANGVKLWVAYYRRALPRFATIRGLLQDGAIGEVLSVQSTWRRPAAFTGWRWDPALNRGGEFAETACHTLDVLDHLVGPISGGGGVATADAHTVAASFRLGEVPASGTWTFGSADEVEENVVVGTAGTLRFATFAPTPIRVTTAAGTVEHPVADPPHVHGPLVASIVAELHGRGTCPSTGDSALRTAGLVERVLA</sequence>
<protein>
    <submittedName>
        <fullName evidence="4">Predicted dehydrogenase</fullName>
    </submittedName>
</protein>
<dbReference type="Gene3D" id="3.30.360.10">
    <property type="entry name" value="Dihydrodipicolinate Reductase, domain 2"/>
    <property type="match status" value="1"/>
</dbReference>
<feature type="domain" description="GFO/IDH/MocA-like oxidoreductase" evidence="3">
    <location>
        <begin position="135"/>
        <end position="245"/>
    </location>
</feature>
<dbReference type="EMBL" id="FMYF01000009">
    <property type="protein sequence ID" value="SDB92885.1"/>
    <property type="molecule type" value="Genomic_DNA"/>
</dbReference>
<gene>
    <name evidence="4" type="ORF">GA0111570_10980</name>
</gene>
<dbReference type="InterPro" id="IPR050463">
    <property type="entry name" value="Gfo/Idh/MocA_oxidrdct_glycsds"/>
</dbReference>
<reference evidence="4 5" key="1">
    <citation type="submission" date="2016-06" db="EMBL/GenBank/DDBJ databases">
        <authorList>
            <person name="Olsen C.W."/>
            <person name="Carey S."/>
            <person name="Hinshaw L."/>
            <person name="Karasin A.I."/>
        </authorList>
    </citation>
    <scope>NUCLEOTIDE SEQUENCE [LARGE SCALE GENOMIC DNA]</scope>
    <source>
        <strain evidence="4 5">LZ-22</strain>
    </source>
</reference>
<name>A0A1G6HG34_9ACTN</name>
<evidence type="ECO:0000259" key="2">
    <source>
        <dbReference type="Pfam" id="PF01408"/>
    </source>
</evidence>
<dbReference type="Pfam" id="PF22725">
    <property type="entry name" value="GFO_IDH_MocA_C3"/>
    <property type="match status" value="1"/>
</dbReference>
<dbReference type="InterPro" id="IPR000683">
    <property type="entry name" value="Gfo/Idh/MocA-like_OxRdtase_N"/>
</dbReference>
<evidence type="ECO:0000256" key="1">
    <source>
        <dbReference type="ARBA" id="ARBA00023002"/>
    </source>
</evidence>
<organism evidence="4 5">
    <name type="scientific">Raineyella antarctica</name>
    <dbReference type="NCBI Taxonomy" id="1577474"/>
    <lineage>
        <taxon>Bacteria</taxon>
        <taxon>Bacillati</taxon>
        <taxon>Actinomycetota</taxon>
        <taxon>Actinomycetes</taxon>
        <taxon>Propionibacteriales</taxon>
        <taxon>Propionibacteriaceae</taxon>
        <taxon>Raineyella</taxon>
    </lineage>
</organism>
<dbReference type="InterPro" id="IPR055170">
    <property type="entry name" value="GFO_IDH_MocA-like_dom"/>
</dbReference>
<dbReference type="GO" id="GO:0000166">
    <property type="term" value="F:nucleotide binding"/>
    <property type="evidence" value="ECO:0007669"/>
    <property type="project" value="InterPro"/>
</dbReference>
<evidence type="ECO:0000313" key="4">
    <source>
        <dbReference type="EMBL" id="SDB92885.1"/>
    </source>
</evidence>
<dbReference type="InterPro" id="IPR036291">
    <property type="entry name" value="NAD(P)-bd_dom_sf"/>
</dbReference>
<dbReference type="RefSeq" id="WP_092612092.1">
    <property type="nucleotide sequence ID" value="NZ_FMYF01000009.1"/>
</dbReference>
<dbReference type="STRING" id="1577474.GA0111570_10980"/>
<keyword evidence="5" id="KW-1185">Reference proteome</keyword>
<dbReference type="SUPFAM" id="SSF51735">
    <property type="entry name" value="NAD(P)-binding Rossmann-fold domains"/>
    <property type="match status" value="1"/>
</dbReference>
<dbReference type="Pfam" id="PF01408">
    <property type="entry name" value="GFO_IDH_MocA"/>
    <property type="match status" value="1"/>
</dbReference>
<dbReference type="PANTHER" id="PTHR43818">
    <property type="entry name" value="BCDNA.GH03377"/>
    <property type="match status" value="1"/>
</dbReference>
<proteinExistence type="predicted"/>
<dbReference type="Proteomes" id="UP000199086">
    <property type="component" value="Unassembled WGS sequence"/>
</dbReference>
<evidence type="ECO:0000313" key="5">
    <source>
        <dbReference type="Proteomes" id="UP000199086"/>
    </source>
</evidence>